<evidence type="ECO:0000313" key="2">
    <source>
        <dbReference type="EMBL" id="GAT42416.1"/>
    </source>
</evidence>
<organism evidence="2 3">
    <name type="scientific">Mycena chlorophos</name>
    <name type="common">Agaric fungus</name>
    <name type="synonym">Agaricus chlorophos</name>
    <dbReference type="NCBI Taxonomy" id="658473"/>
    <lineage>
        <taxon>Eukaryota</taxon>
        <taxon>Fungi</taxon>
        <taxon>Dikarya</taxon>
        <taxon>Basidiomycota</taxon>
        <taxon>Agaricomycotina</taxon>
        <taxon>Agaricomycetes</taxon>
        <taxon>Agaricomycetidae</taxon>
        <taxon>Agaricales</taxon>
        <taxon>Marasmiineae</taxon>
        <taxon>Mycenaceae</taxon>
        <taxon>Mycena</taxon>
    </lineage>
</organism>
<accession>A0ABQ0KY35</accession>
<dbReference type="Proteomes" id="UP000815677">
    <property type="component" value="Unassembled WGS sequence"/>
</dbReference>
<feature type="non-terminal residue" evidence="2">
    <location>
        <position position="1"/>
    </location>
</feature>
<name>A0ABQ0KY35_MYCCL</name>
<gene>
    <name evidence="2" type="ORF">MCHLO_00131</name>
</gene>
<dbReference type="Gene3D" id="3.40.140.10">
    <property type="entry name" value="Cytidine Deaminase, domain 2"/>
    <property type="match status" value="1"/>
</dbReference>
<protein>
    <recommendedName>
        <fullName evidence="1">PROCT domain-containing protein</fullName>
    </recommendedName>
</protein>
<feature type="domain" description="PROCT" evidence="1">
    <location>
        <begin position="1"/>
        <end position="76"/>
    </location>
</feature>
<proteinExistence type="predicted"/>
<keyword evidence="3" id="KW-1185">Reference proteome</keyword>
<reference evidence="2" key="1">
    <citation type="submission" date="2014-09" db="EMBL/GenBank/DDBJ databases">
        <title>Genome sequence of the luminous mushroom Mycena chlorophos for searching fungal bioluminescence genes.</title>
        <authorList>
            <person name="Tanaka Y."/>
            <person name="Kasuga D."/>
            <person name="Oba Y."/>
            <person name="Hase S."/>
            <person name="Sato K."/>
            <person name="Oba Y."/>
            <person name="Sakakibara Y."/>
        </authorList>
    </citation>
    <scope>NUCLEOTIDE SEQUENCE</scope>
</reference>
<evidence type="ECO:0000313" key="3">
    <source>
        <dbReference type="Proteomes" id="UP000815677"/>
    </source>
</evidence>
<dbReference type="InterPro" id="IPR012984">
    <property type="entry name" value="PROCT"/>
</dbReference>
<evidence type="ECO:0000259" key="1">
    <source>
        <dbReference type="Pfam" id="PF08084"/>
    </source>
</evidence>
<dbReference type="EMBL" id="DF837908">
    <property type="protein sequence ID" value="GAT42416.1"/>
    <property type="molecule type" value="Genomic_DNA"/>
</dbReference>
<sequence length="134" mass="14756">WGRKNADTSANPAGFNPNMSERVQLLLSARIWGMALVPEGKVWNYLTTSMVPETPSLLWAEEHPPAVFLSFSNAQTQIAWHIWLKQDPSPRSATRAFPCPLARFISPSLLPAPAEDEGATRKNGCGVEAWFPGP</sequence>
<dbReference type="Pfam" id="PF08084">
    <property type="entry name" value="PROCT"/>
    <property type="match status" value="1"/>
</dbReference>